<feature type="domain" description="GST C-terminal" evidence="2">
    <location>
        <begin position="102"/>
        <end position="265"/>
    </location>
</feature>
<dbReference type="Pfam" id="PF13410">
    <property type="entry name" value="GST_C_2"/>
    <property type="match status" value="1"/>
</dbReference>
<dbReference type="SFLD" id="SFLDS00019">
    <property type="entry name" value="Glutathione_Transferase_(cytos"/>
    <property type="match status" value="1"/>
</dbReference>
<dbReference type="PANTHER" id="PTHR44051:SF8">
    <property type="entry name" value="GLUTATHIONE S-TRANSFERASE GSTA"/>
    <property type="match status" value="1"/>
</dbReference>
<dbReference type="PROSITE" id="PS50404">
    <property type="entry name" value="GST_NTER"/>
    <property type="match status" value="1"/>
</dbReference>
<dbReference type="InterPro" id="IPR040079">
    <property type="entry name" value="Glutathione_S-Trfase"/>
</dbReference>
<protein>
    <submittedName>
        <fullName evidence="3">Glutathione S-transferase</fullName>
    </submittedName>
</protein>
<evidence type="ECO:0000259" key="1">
    <source>
        <dbReference type="PROSITE" id="PS50404"/>
    </source>
</evidence>
<proteinExistence type="predicted"/>
<dbReference type="SUPFAM" id="SSF47616">
    <property type="entry name" value="GST C-terminal domain-like"/>
    <property type="match status" value="1"/>
</dbReference>
<evidence type="ECO:0000313" key="3">
    <source>
        <dbReference type="EMBL" id="SKB95290.1"/>
    </source>
</evidence>
<dbReference type="Gene3D" id="3.40.30.10">
    <property type="entry name" value="Glutaredoxin"/>
    <property type="match status" value="1"/>
</dbReference>
<dbReference type="AlphaFoldDB" id="A0A1T5FGI0"/>
<dbReference type="RefSeq" id="WP_176141671.1">
    <property type="nucleotide sequence ID" value="NZ_FUYP01000035.1"/>
</dbReference>
<dbReference type="InterPro" id="IPR036249">
    <property type="entry name" value="Thioredoxin-like_sf"/>
</dbReference>
<organism evidence="3 4">
    <name type="scientific">Sphingopyxis flava</name>
    <dbReference type="NCBI Taxonomy" id="1507287"/>
    <lineage>
        <taxon>Bacteria</taxon>
        <taxon>Pseudomonadati</taxon>
        <taxon>Pseudomonadota</taxon>
        <taxon>Alphaproteobacteria</taxon>
        <taxon>Sphingomonadales</taxon>
        <taxon>Sphingomonadaceae</taxon>
        <taxon>Sphingopyxis</taxon>
    </lineage>
</organism>
<dbReference type="InterPro" id="IPR004045">
    <property type="entry name" value="Glutathione_S-Trfase_N"/>
</dbReference>
<dbReference type="GO" id="GO:0016740">
    <property type="term" value="F:transferase activity"/>
    <property type="evidence" value="ECO:0007669"/>
    <property type="project" value="UniProtKB-KW"/>
</dbReference>
<dbReference type="Proteomes" id="UP000190044">
    <property type="component" value="Unassembled WGS sequence"/>
</dbReference>
<evidence type="ECO:0000313" key="4">
    <source>
        <dbReference type="Proteomes" id="UP000190044"/>
    </source>
</evidence>
<accession>A0A1T5FGI0</accession>
<dbReference type="SUPFAM" id="SSF52833">
    <property type="entry name" value="Thioredoxin-like"/>
    <property type="match status" value="1"/>
</dbReference>
<dbReference type="InterPro" id="IPR010987">
    <property type="entry name" value="Glutathione-S-Trfase_C-like"/>
</dbReference>
<dbReference type="EMBL" id="FUYP01000035">
    <property type="protein sequence ID" value="SKB95290.1"/>
    <property type="molecule type" value="Genomic_DNA"/>
</dbReference>
<dbReference type="InterPro" id="IPR036282">
    <property type="entry name" value="Glutathione-S-Trfase_C_sf"/>
</dbReference>
<dbReference type="PROSITE" id="PS50405">
    <property type="entry name" value="GST_CTER"/>
    <property type="match status" value="1"/>
</dbReference>
<keyword evidence="3" id="KW-0808">Transferase</keyword>
<dbReference type="CDD" id="cd00570">
    <property type="entry name" value="GST_N_family"/>
    <property type="match status" value="1"/>
</dbReference>
<reference evidence="4" key="1">
    <citation type="submission" date="2017-02" db="EMBL/GenBank/DDBJ databases">
        <authorList>
            <person name="Varghese N."/>
            <person name="Submissions S."/>
        </authorList>
    </citation>
    <scope>NUCLEOTIDE SEQUENCE [LARGE SCALE GENOMIC DNA]</scope>
    <source>
        <strain evidence="4">R11H</strain>
    </source>
</reference>
<dbReference type="Pfam" id="PF13417">
    <property type="entry name" value="GST_N_3"/>
    <property type="match status" value="1"/>
</dbReference>
<dbReference type="PANTHER" id="PTHR44051">
    <property type="entry name" value="GLUTATHIONE S-TRANSFERASE-RELATED"/>
    <property type="match status" value="1"/>
</dbReference>
<dbReference type="Gene3D" id="1.20.1050.10">
    <property type="match status" value="1"/>
</dbReference>
<gene>
    <name evidence="3" type="ORF">SAMN06295937_103514</name>
</gene>
<evidence type="ECO:0000259" key="2">
    <source>
        <dbReference type="PROSITE" id="PS50405"/>
    </source>
</evidence>
<feature type="domain" description="GST N-terminal" evidence="1">
    <location>
        <begin position="18"/>
        <end position="99"/>
    </location>
</feature>
<sequence>MVKLLESEVRTREILGWQGLHLFHAPLSSCSQKVRLFLAEKGVAWQPHPVNLATNENISDYYLGINPRGLVPALVDDGAVHIESNDILLHLEERFPEPRLIPVEKRDLAEEMLAREDDLHVDIRNVTFRFLFEPPVAPKSPEVLARYRAFGAATVGGEADTHKAAEIAYWESYGERRVPDAEARRSVAAFAAAFADLEDRLADKPCLLGGQVSIVDIAWFVYANRLRIAGYPLARHPALARWYDRLMARPGWADEVALPDMLRPMVADHQARLEAEGRRLVDLCGLAAEGQCT</sequence>
<keyword evidence="4" id="KW-1185">Reference proteome</keyword>
<name>A0A1T5FGI0_9SPHN</name>